<gene>
    <name evidence="2" type="ORF">KGD84_30470</name>
</gene>
<feature type="region of interest" description="Disordered" evidence="1">
    <location>
        <begin position="69"/>
        <end position="159"/>
    </location>
</feature>
<organism evidence="2 3">
    <name type="scientific">Nocardiopsis changdeensis</name>
    <dbReference type="NCBI Taxonomy" id="2831969"/>
    <lineage>
        <taxon>Bacteria</taxon>
        <taxon>Bacillati</taxon>
        <taxon>Actinomycetota</taxon>
        <taxon>Actinomycetes</taxon>
        <taxon>Streptosporangiales</taxon>
        <taxon>Nocardiopsidaceae</taxon>
        <taxon>Nocardiopsis</taxon>
    </lineage>
</organism>
<evidence type="ECO:0008006" key="4">
    <source>
        <dbReference type="Google" id="ProtNLM"/>
    </source>
</evidence>
<reference evidence="2 3" key="1">
    <citation type="submission" date="2021-05" db="EMBL/GenBank/DDBJ databases">
        <title>Direct Submission.</title>
        <authorList>
            <person name="Li K."/>
            <person name="Gao J."/>
        </authorList>
    </citation>
    <scope>NUCLEOTIDE SEQUENCE [LARGE SCALE GENOMIC DNA]</scope>
    <source>
        <strain evidence="2 3">Mg02</strain>
    </source>
</reference>
<dbReference type="Proteomes" id="UP000676079">
    <property type="component" value="Chromosome"/>
</dbReference>
<dbReference type="RefSeq" id="WP_220563788.1">
    <property type="nucleotide sequence ID" value="NZ_CP074133.1"/>
</dbReference>
<dbReference type="PROSITE" id="PS51257">
    <property type="entry name" value="PROKAR_LIPOPROTEIN"/>
    <property type="match status" value="1"/>
</dbReference>
<protein>
    <recommendedName>
        <fullName evidence="4">Lipoprotein</fullName>
    </recommendedName>
</protein>
<accession>A0ABX8BPA0</accession>
<keyword evidence="3" id="KW-1185">Reference proteome</keyword>
<feature type="compositionally biased region" description="Low complexity" evidence="1">
    <location>
        <begin position="110"/>
        <end position="143"/>
    </location>
</feature>
<dbReference type="EMBL" id="CP074133">
    <property type="protein sequence ID" value="QUX22573.1"/>
    <property type="molecule type" value="Genomic_DNA"/>
</dbReference>
<name>A0ABX8BPA0_9ACTN</name>
<evidence type="ECO:0000313" key="2">
    <source>
        <dbReference type="EMBL" id="QUX22573.1"/>
    </source>
</evidence>
<proteinExistence type="predicted"/>
<evidence type="ECO:0000313" key="3">
    <source>
        <dbReference type="Proteomes" id="UP000676079"/>
    </source>
</evidence>
<sequence length="159" mass="16492">MRFRTLVVPAVLAAVLTGCSNVELTATQRMNDLLPFQEELPDGYVREWIDMDGFDGRLSSAEHISSVSSSSCGDALAEPPDVFPEGTGEGAALSLRPPAGRVPAEPVGPAPRALARPRPAGGRRPLAPPGAADRRGAPATRAGNRAVPGPDGDPSDNPH</sequence>
<evidence type="ECO:0000256" key="1">
    <source>
        <dbReference type="SAM" id="MobiDB-lite"/>
    </source>
</evidence>